<dbReference type="AlphaFoldDB" id="X1RVW1"/>
<name>X1RVW1_9ZZZZ</name>
<comment type="caution">
    <text evidence="1">The sequence shown here is derived from an EMBL/GenBank/DDBJ whole genome shotgun (WGS) entry which is preliminary data.</text>
</comment>
<sequence>MLKKIVKEADNIVTDLHNIDASWIVSGTIAWARLAANFPRTIAALLSDHNLAHHGLGTIVPHDALASLTEKAHGSLTGVTADQHHTKYTDAEAIKWALVLGG</sequence>
<gene>
    <name evidence="1" type="ORF">S12H4_00033</name>
</gene>
<proteinExistence type="predicted"/>
<organism evidence="1">
    <name type="scientific">marine sediment metagenome</name>
    <dbReference type="NCBI Taxonomy" id="412755"/>
    <lineage>
        <taxon>unclassified sequences</taxon>
        <taxon>metagenomes</taxon>
        <taxon>ecological metagenomes</taxon>
    </lineage>
</organism>
<protein>
    <submittedName>
        <fullName evidence="1">Uncharacterized protein</fullName>
    </submittedName>
</protein>
<evidence type="ECO:0000313" key="1">
    <source>
        <dbReference type="EMBL" id="GAI67340.1"/>
    </source>
</evidence>
<reference evidence="1" key="1">
    <citation type="journal article" date="2014" name="Front. Microbiol.">
        <title>High frequency of phylogenetically diverse reductive dehalogenase-homologous genes in deep subseafloor sedimentary metagenomes.</title>
        <authorList>
            <person name="Kawai M."/>
            <person name="Futagami T."/>
            <person name="Toyoda A."/>
            <person name="Takaki Y."/>
            <person name="Nishi S."/>
            <person name="Hori S."/>
            <person name="Arai W."/>
            <person name="Tsubouchi T."/>
            <person name="Morono Y."/>
            <person name="Uchiyama I."/>
            <person name="Ito T."/>
            <person name="Fujiyama A."/>
            <person name="Inagaki F."/>
            <person name="Takami H."/>
        </authorList>
    </citation>
    <scope>NUCLEOTIDE SEQUENCE</scope>
    <source>
        <strain evidence="1">Expedition CK06-06</strain>
    </source>
</reference>
<dbReference type="EMBL" id="BARW01000002">
    <property type="protein sequence ID" value="GAI67340.1"/>
    <property type="molecule type" value="Genomic_DNA"/>
</dbReference>
<accession>X1RVW1</accession>